<dbReference type="Pfam" id="PF24882">
    <property type="entry name" value="WHD_ORC2"/>
    <property type="match status" value="1"/>
</dbReference>
<reference evidence="10 11" key="1">
    <citation type="submission" date="2024-03" db="EMBL/GenBank/DDBJ databases">
        <title>Adaptation during the transition from Ophiocordyceps entomopathogen to insect associate is accompanied by gene loss and intensified selection.</title>
        <authorList>
            <person name="Ward C.M."/>
            <person name="Onetto C.A."/>
            <person name="Borneman A.R."/>
        </authorList>
    </citation>
    <scope>NUCLEOTIDE SEQUENCE [LARGE SCALE GENOMIC DNA]</scope>
    <source>
        <strain evidence="10">AWRI1</strain>
        <tissue evidence="10">Single Adult Female</tissue>
    </source>
</reference>
<name>A0AAN9TNJ7_9HEMI</name>
<evidence type="ECO:0000256" key="6">
    <source>
        <dbReference type="RuleBase" id="RU368084"/>
    </source>
</evidence>
<comment type="caution">
    <text evidence="10">The sequence shown here is derived from an EMBL/GenBank/DDBJ whole genome shotgun (WGS) entry which is preliminary data.</text>
</comment>
<keyword evidence="4 6" id="KW-0235">DNA replication</keyword>
<evidence type="ECO:0000256" key="1">
    <source>
        <dbReference type="ARBA" id="ARBA00004123"/>
    </source>
</evidence>
<feature type="domain" description="Origin recognition complex subunit 2 winged-helix" evidence="9">
    <location>
        <begin position="564"/>
        <end position="610"/>
    </location>
</feature>
<feature type="compositionally biased region" description="Low complexity" evidence="7">
    <location>
        <begin position="166"/>
        <end position="181"/>
    </location>
</feature>
<dbReference type="GO" id="GO:0006260">
    <property type="term" value="P:DNA replication"/>
    <property type="evidence" value="ECO:0007669"/>
    <property type="project" value="UniProtKB-UniRule"/>
</dbReference>
<dbReference type="Pfam" id="PF04084">
    <property type="entry name" value="RecA-like_ORC2"/>
    <property type="match status" value="1"/>
</dbReference>
<comment type="similarity">
    <text evidence="2 6">Belongs to the ORC2 family.</text>
</comment>
<evidence type="ECO:0000259" key="8">
    <source>
        <dbReference type="Pfam" id="PF04084"/>
    </source>
</evidence>
<comment type="function">
    <text evidence="6">Component of the origin recognition complex (ORC) that binds origins of replication. DNA-binding is ATP-dependent. ORC is required to assemble the pre-replication complex necessary to initiate DNA replication.</text>
</comment>
<feature type="domain" description="Origin recognition complex subunit 2 RecA-like" evidence="8">
    <location>
        <begin position="348"/>
        <end position="505"/>
    </location>
</feature>
<keyword evidence="5 6" id="KW-0539">Nucleus</keyword>
<dbReference type="PANTHER" id="PTHR14052:SF0">
    <property type="entry name" value="ORIGIN RECOGNITION COMPLEX SUBUNIT 2"/>
    <property type="match status" value="1"/>
</dbReference>
<keyword evidence="11" id="KW-1185">Reference proteome</keyword>
<feature type="compositionally biased region" description="Low complexity" evidence="7">
    <location>
        <begin position="9"/>
        <end position="18"/>
    </location>
</feature>
<dbReference type="InterPro" id="IPR056773">
    <property type="entry name" value="WHD_ORC2"/>
</dbReference>
<evidence type="ECO:0000256" key="7">
    <source>
        <dbReference type="SAM" id="MobiDB-lite"/>
    </source>
</evidence>
<proteinExistence type="inferred from homology"/>
<protein>
    <recommendedName>
        <fullName evidence="3 6">Origin recognition complex subunit 2</fullName>
    </recommendedName>
</protein>
<gene>
    <name evidence="10" type="ORF">V9T40_008443</name>
</gene>
<evidence type="ECO:0000256" key="5">
    <source>
        <dbReference type="ARBA" id="ARBA00023242"/>
    </source>
</evidence>
<evidence type="ECO:0000313" key="10">
    <source>
        <dbReference type="EMBL" id="KAK7601002.1"/>
    </source>
</evidence>
<dbReference type="GO" id="GO:0005664">
    <property type="term" value="C:nuclear origin of replication recognition complex"/>
    <property type="evidence" value="ECO:0007669"/>
    <property type="project" value="UniProtKB-UniRule"/>
</dbReference>
<feature type="compositionally biased region" description="Acidic residues" evidence="7">
    <location>
        <begin position="60"/>
        <end position="69"/>
    </location>
</feature>
<feature type="compositionally biased region" description="Low complexity" evidence="7">
    <location>
        <begin position="141"/>
        <end position="151"/>
    </location>
</feature>
<dbReference type="Proteomes" id="UP001367676">
    <property type="component" value="Unassembled WGS sequence"/>
</dbReference>
<dbReference type="GO" id="GO:0003688">
    <property type="term" value="F:DNA replication origin binding"/>
    <property type="evidence" value="ECO:0007669"/>
    <property type="project" value="UniProtKB-UniRule"/>
</dbReference>
<evidence type="ECO:0000256" key="4">
    <source>
        <dbReference type="ARBA" id="ARBA00022705"/>
    </source>
</evidence>
<accession>A0AAN9TNJ7</accession>
<evidence type="ECO:0000313" key="11">
    <source>
        <dbReference type="Proteomes" id="UP001367676"/>
    </source>
</evidence>
<feature type="region of interest" description="Disordered" evidence="7">
    <location>
        <begin position="130"/>
        <end position="183"/>
    </location>
</feature>
<feature type="region of interest" description="Disordered" evidence="7">
    <location>
        <begin position="1"/>
        <end position="31"/>
    </location>
</feature>
<evidence type="ECO:0000256" key="3">
    <source>
        <dbReference type="ARBA" id="ARBA00019080"/>
    </source>
</evidence>
<evidence type="ECO:0000259" key="9">
    <source>
        <dbReference type="Pfam" id="PF24882"/>
    </source>
</evidence>
<comment type="subunit">
    <text evidence="6">Component of the origin recognition complex (ORC).</text>
</comment>
<dbReference type="PANTHER" id="PTHR14052">
    <property type="entry name" value="ORIGIN RECOGNITION COMPLEX SUBUNIT 2"/>
    <property type="match status" value="1"/>
</dbReference>
<dbReference type="InterPro" id="IPR007220">
    <property type="entry name" value="ORC2"/>
</dbReference>
<feature type="region of interest" description="Disordered" evidence="7">
    <location>
        <begin position="49"/>
        <end position="79"/>
    </location>
</feature>
<comment type="subcellular location">
    <subcellularLocation>
        <location evidence="1 6">Nucleus</location>
    </subcellularLocation>
</comment>
<dbReference type="EMBL" id="JBBCAQ010000010">
    <property type="protein sequence ID" value="KAK7601002.1"/>
    <property type="molecule type" value="Genomic_DNA"/>
</dbReference>
<feature type="region of interest" description="Disordered" evidence="7">
    <location>
        <begin position="228"/>
        <end position="275"/>
    </location>
</feature>
<dbReference type="AlphaFoldDB" id="A0AAN9TNJ7"/>
<dbReference type="InterPro" id="IPR056772">
    <property type="entry name" value="RecA-like_ORC2"/>
</dbReference>
<sequence>MMIKLLGESTRSSQSRSSNHLAKAPFSERERFRKTAVTVETNENKFELRTPEKRRRISETEENSCEDFESMPNRSVPEFNICDTVTPRRTSKRIQSLNENNKSARYSQLITESRESKRYALRSRPKISADLSEKFCDDESSGSASEENSSSEPEEISSKIPLNAFNSQNTSQKTNSNSISTLSRKTLQKSNFIRNATGLSTPKSERLTNMKQLETPAAVRKNMTKKFAAMSRKMESDEESNSADESVSSSYETEDSTDNKEDSDSSDSEMETIRRKTSNLNRNILGKKKTIDVDFPYKVDADGYFLSKCSKEPTSNNQLSSLEVSHLEEDEIKSLLRNEYTKHAIHTDLLIHKYKSEFSKWLFYLKENFNLLMYGLGSKIELLECFHSEILATHNVLIIHGYFPRLLVKDILNVLITDVLKISAPKNASEALLVIESTLLSRKSPVFIIIHNVDRLICRQRKHQSIISKLASFPNLHLIVSIDHINAPLLWGNSILTELNLVWMNITTYQPYVNETSFENLIYLNETGTDFVSLSSLRNIFKPLASRVKKIFQIIAKERLENANNRQYKGMSYEEWYHRAKADFLVNNITVFKVQLTELIDHGIIKINDHQCIPILVKLDVLEKFYKEMYGNEEE</sequence>
<evidence type="ECO:0000256" key="2">
    <source>
        <dbReference type="ARBA" id="ARBA00007421"/>
    </source>
</evidence>
<organism evidence="10 11">
    <name type="scientific">Parthenolecanium corni</name>
    <dbReference type="NCBI Taxonomy" id="536013"/>
    <lineage>
        <taxon>Eukaryota</taxon>
        <taxon>Metazoa</taxon>
        <taxon>Ecdysozoa</taxon>
        <taxon>Arthropoda</taxon>
        <taxon>Hexapoda</taxon>
        <taxon>Insecta</taxon>
        <taxon>Pterygota</taxon>
        <taxon>Neoptera</taxon>
        <taxon>Paraneoptera</taxon>
        <taxon>Hemiptera</taxon>
        <taxon>Sternorrhyncha</taxon>
        <taxon>Coccoidea</taxon>
        <taxon>Coccidae</taxon>
        <taxon>Parthenolecanium</taxon>
    </lineage>
</organism>